<geneLocation type="mitochondrion" evidence="1"/>
<dbReference type="GeneID" id="12354482"/>
<name>H9M8B6_PHLSQ</name>
<proteinExistence type="predicted"/>
<dbReference type="AlphaFoldDB" id="H9M8B6"/>
<reference evidence="1" key="1">
    <citation type="journal article" date="2012" name="PLoS ONE">
        <title>The Mitochondrial Genome of the Lycophyte Huperzia squarrosa: The Most Archaic Form in Vascular Plants.</title>
        <authorList>
            <person name="Liu Y."/>
            <person name="Wang B."/>
            <person name="Cui P."/>
            <person name="Li L."/>
            <person name="Xue J.Y."/>
            <person name="Yu J."/>
            <person name="Qiu Y.L."/>
        </authorList>
    </citation>
    <scope>NUCLEOTIDE SEQUENCE</scope>
</reference>
<dbReference type="EMBL" id="JQ002659">
    <property type="protein sequence ID" value="AEV55823.1"/>
    <property type="molecule type" value="Genomic_DNA"/>
</dbReference>
<keyword evidence="1" id="KW-0496">Mitochondrion</keyword>
<gene>
    <name evidence="1" type="primary">ORF109_4</name>
    <name evidence="1" type="ORF">HusqMp52</name>
</gene>
<accession>H9M8B6</accession>
<dbReference type="RefSeq" id="YP_006234293.1">
    <property type="nucleotide sequence ID" value="NC_017755.1"/>
</dbReference>
<organism evidence="1">
    <name type="scientific">Phlegmariurus squarrosus</name>
    <name type="common">Rock tassel fern</name>
    <name type="synonym">Lycopodium squarrosum</name>
    <dbReference type="NCBI Taxonomy" id="73615"/>
    <lineage>
        <taxon>Eukaryota</taxon>
        <taxon>Viridiplantae</taxon>
        <taxon>Streptophyta</taxon>
        <taxon>Embryophyta</taxon>
        <taxon>Tracheophyta</taxon>
        <taxon>Lycopodiopsida</taxon>
        <taxon>Lycopodiales</taxon>
        <taxon>Lycopodiaceae</taxon>
        <taxon>Huperzioideae</taxon>
        <taxon>Phlegmariurus</taxon>
    </lineage>
</organism>
<evidence type="ECO:0000313" key="1">
    <source>
        <dbReference type="EMBL" id="AEV55823.1"/>
    </source>
</evidence>
<sequence>MRIRGEVLIKKRACHKSVVEGKSCLPFQECLTTSCEPEKVNRDDEVPSWLDEVSLGNQRPTVILALPCLVKRTNVRCLVFHRLGLLASQVKLKQHCMETYYPSSWGQEI</sequence>
<protein>
    <submittedName>
        <fullName evidence="1">Uncharacterized protein</fullName>
    </submittedName>
</protein>